<evidence type="ECO:0000313" key="1">
    <source>
        <dbReference type="EMBL" id="MEC4718188.1"/>
    </source>
</evidence>
<accession>A0ABU6J409</accession>
<reference evidence="1 2" key="1">
    <citation type="submission" date="2023-10" db="EMBL/GenBank/DDBJ databases">
        <title>Noviherbaspirillum sp. CPCC 100848 genome assembly.</title>
        <authorList>
            <person name="Li X.Y."/>
            <person name="Fang X.M."/>
        </authorList>
    </citation>
    <scope>NUCLEOTIDE SEQUENCE [LARGE SCALE GENOMIC DNA]</scope>
    <source>
        <strain evidence="1 2">CPCC 100848</strain>
    </source>
</reference>
<organism evidence="1 2">
    <name type="scientific">Noviherbaspirillum album</name>
    <dbReference type="NCBI Taxonomy" id="3080276"/>
    <lineage>
        <taxon>Bacteria</taxon>
        <taxon>Pseudomonadati</taxon>
        <taxon>Pseudomonadota</taxon>
        <taxon>Betaproteobacteria</taxon>
        <taxon>Burkholderiales</taxon>
        <taxon>Oxalobacteraceae</taxon>
        <taxon>Noviherbaspirillum</taxon>
    </lineage>
</organism>
<protein>
    <submittedName>
        <fullName evidence="1">Uncharacterized protein</fullName>
    </submittedName>
</protein>
<keyword evidence="2" id="KW-1185">Reference proteome</keyword>
<comment type="caution">
    <text evidence="1">The sequence shown here is derived from an EMBL/GenBank/DDBJ whole genome shotgun (WGS) entry which is preliminary data.</text>
</comment>
<dbReference type="RefSeq" id="WP_326504942.1">
    <property type="nucleotide sequence ID" value="NZ_JAWIIV010000002.1"/>
</dbReference>
<sequence>MKTLKMQPGSLLDQAVKRIELRREATQLFIRWPNLKQASLKLCAFLTPFIEENSRPILDIALERAIIAAAAAHGGQQVTAFIQAVASMADSLCHLQVSLQDKDGDWEIWDFEKPILDWMHSAERDCLQVRRRETAFAKGAVTLALLSRVFSIRDLLNTPLEVVA</sequence>
<evidence type="ECO:0000313" key="2">
    <source>
        <dbReference type="Proteomes" id="UP001352263"/>
    </source>
</evidence>
<dbReference type="Proteomes" id="UP001352263">
    <property type="component" value="Unassembled WGS sequence"/>
</dbReference>
<dbReference type="EMBL" id="JAWIIV010000002">
    <property type="protein sequence ID" value="MEC4718188.1"/>
    <property type="molecule type" value="Genomic_DNA"/>
</dbReference>
<name>A0ABU6J409_9BURK</name>
<proteinExistence type="predicted"/>
<gene>
    <name evidence="1" type="ORF">RY831_03445</name>
</gene>